<organism evidence="2 3">
    <name type="scientific">Corynebacterium kutscheri</name>
    <dbReference type="NCBI Taxonomy" id="35755"/>
    <lineage>
        <taxon>Bacteria</taxon>
        <taxon>Bacillati</taxon>
        <taxon>Actinomycetota</taxon>
        <taxon>Actinomycetes</taxon>
        <taxon>Mycobacteriales</taxon>
        <taxon>Corynebacteriaceae</taxon>
        <taxon>Corynebacterium</taxon>
    </lineage>
</organism>
<reference evidence="2 3" key="1">
    <citation type="submission" date="2018-12" db="EMBL/GenBank/DDBJ databases">
        <authorList>
            <consortium name="Pathogen Informatics"/>
        </authorList>
    </citation>
    <scope>NUCLEOTIDE SEQUENCE [LARGE SCALE GENOMIC DNA]</scope>
    <source>
        <strain evidence="2 3">NCTC949</strain>
    </source>
</reference>
<name>A0AB38VQA5_9CORY</name>
<dbReference type="AlphaFoldDB" id="A0AB38VQA5"/>
<evidence type="ECO:0000259" key="1">
    <source>
        <dbReference type="Pfam" id="PF10335"/>
    </source>
</evidence>
<evidence type="ECO:0000313" key="3">
    <source>
        <dbReference type="Proteomes" id="UP000271380"/>
    </source>
</evidence>
<dbReference type="InterPro" id="IPR018821">
    <property type="entry name" value="DUF294_put_nucleoTrafse_sb-bd"/>
</dbReference>
<accession>A0AB38VQA5</accession>
<dbReference type="EMBL" id="LR134377">
    <property type="protein sequence ID" value="VEH04347.1"/>
    <property type="molecule type" value="Genomic_DNA"/>
</dbReference>
<dbReference type="Proteomes" id="UP000271380">
    <property type="component" value="Chromosome"/>
</dbReference>
<proteinExistence type="predicted"/>
<protein>
    <submittedName>
        <fullName evidence="2">Nucleotidyltransferase substrate binding domain protein</fullName>
    </submittedName>
</protein>
<evidence type="ECO:0000313" key="2">
    <source>
        <dbReference type="EMBL" id="VEH04347.1"/>
    </source>
</evidence>
<dbReference type="Pfam" id="PF10335">
    <property type="entry name" value="DUF294_C"/>
    <property type="match status" value="1"/>
</dbReference>
<feature type="domain" description="DUF294" evidence="1">
    <location>
        <begin position="172"/>
        <end position="278"/>
    </location>
</feature>
<gene>
    <name evidence="2" type="ORF">NCTC949_00043</name>
</gene>
<sequence length="313" mass="33808">MAVINVLHSSLVELAEQAPLCADIPTVRGVLAESQELLRNATNHNADAHELLSWFSALVSDVLHSPGVQELTGGAQLIVTGAVGRGDALPASPIRWLTVGENTDTSRLSELIARVGLTPDKTAFGVRARTQDQWRSMIRQASKWELTLFADAGTWCLDEVLALDSYTPLLIDALTHRPPALQTLDGLPDREVSIDVRRDLLYPIIALARWAGAAAQSTAVSTLARINAGEQAAVLNSDQADLLREAWHAGITLQFRRWADKVHTQNAQAEDLPAIQRSVFGASSRNVSLVLRSIAASYNVALPKEIPTTVPGD</sequence>